<feature type="compositionally biased region" description="Basic and acidic residues" evidence="1">
    <location>
        <begin position="30"/>
        <end position="51"/>
    </location>
</feature>
<keyword evidence="4" id="KW-1185">Reference proteome</keyword>
<keyword evidence="2" id="KW-0732">Signal</keyword>
<reference evidence="3" key="1">
    <citation type="journal article" date="2020" name="Stud. Mycol.">
        <title>101 Dothideomycetes genomes: a test case for predicting lifestyles and emergence of pathogens.</title>
        <authorList>
            <person name="Haridas S."/>
            <person name="Albert R."/>
            <person name="Binder M."/>
            <person name="Bloem J."/>
            <person name="Labutti K."/>
            <person name="Salamov A."/>
            <person name="Andreopoulos B."/>
            <person name="Baker S."/>
            <person name="Barry K."/>
            <person name="Bills G."/>
            <person name="Bluhm B."/>
            <person name="Cannon C."/>
            <person name="Castanera R."/>
            <person name="Culley D."/>
            <person name="Daum C."/>
            <person name="Ezra D."/>
            <person name="Gonzalez J."/>
            <person name="Henrissat B."/>
            <person name="Kuo A."/>
            <person name="Liang C."/>
            <person name="Lipzen A."/>
            <person name="Lutzoni F."/>
            <person name="Magnuson J."/>
            <person name="Mondo S."/>
            <person name="Nolan M."/>
            <person name="Ohm R."/>
            <person name="Pangilinan J."/>
            <person name="Park H.-J."/>
            <person name="Ramirez L."/>
            <person name="Alfaro M."/>
            <person name="Sun H."/>
            <person name="Tritt A."/>
            <person name="Yoshinaga Y."/>
            <person name="Zwiers L.-H."/>
            <person name="Turgeon B."/>
            <person name="Goodwin S."/>
            <person name="Spatafora J."/>
            <person name="Crous P."/>
            <person name="Grigoriev I."/>
        </authorList>
    </citation>
    <scope>NUCLEOTIDE SEQUENCE</scope>
    <source>
        <strain evidence="3">CBS 627.86</strain>
    </source>
</reference>
<evidence type="ECO:0000313" key="3">
    <source>
        <dbReference type="EMBL" id="KAF2119204.1"/>
    </source>
</evidence>
<gene>
    <name evidence="3" type="ORF">BDV96DRAFT_341117</name>
</gene>
<feature type="compositionally biased region" description="Basic and acidic residues" evidence="1">
    <location>
        <begin position="81"/>
        <end position="100"/>
    </location>
</feature>
<accession>A0A6A5ZJJ1</accession>
<dbReference type="Proteomes" id="UP000799770">
    <property type="component" value="Unassembled WGS sequence"/>
</dbReference>
<feature type="chain" id="PRO_5025608492" evidence="2">
    <location>
        <begin position="17"/>
        <end position="189"/>
    </location>
</feature>
<protein>
    <submittedName>
        <fullName evidence="3">Uncharacterized protein</fullName>
    </submittedName>
</protein>
<feature type="region of interest" description="Disordered" evidence="1">
    <location>
        <begin position="65"/>
        <end position="135"/>
    </location>
</feature>
<feature type="signal peptide" evidence="2">
    <location>
        <begin position="1"/>
        <end position="16"/>
    </location>
</feature>
<feature type="compositionally biased region" description="Basic and acidic residues" evidence="1">
    <location>
        <begin position="116"/>
        <end position="127"/>
    </location>
</feature>
<dbReference type="EMBL" id="ML977315">
    <property type="protein sequence ID" value="KAF2119204.1"/>
    <property type="molecule type" value="Genomic_DNA"/>
</dbReference>
<feature type="region of interest" description="Disordered" evidence="1">
    <location>
        <begin position="25"/>
        <end position="51"/>
    </location>
</feature>
<organism evidence="3 4">
    <name type="scientific">Lophiotrema nucula</name>
    <dbReference type="NCBI Taxonomy" id="690887"/>
    <lineage>
        <taxon>Eukaryota</taxon>
        <taxon>Fungi</taxon>
        <taxon>Dikarya</taxon>
        <taxon>Ascomycota</taxon>
        <taxon>Pezizomycotina</taxon>
        <taxon>Dothideomycetes</taxon>
        <taxon>Pleosporomycetidae</taxon>
        <taxon>Pleosporales</taxon>
        <taxon>Lophiotremataceae</taxon>
        <taxon>Lophiotrema</taxon>
    </lineage>
</organism>
<dbReference type="AlphaFoldDB" id="A0A6A5ZJJ1"/>
<evidence type="ECO:0000313" key="4">
    <source>
        <dbReference type="Proteomes" id="UP000799770"/>
    </source>
</evidence>
<evidence type="ECO:0000256" key="2">
    <source>
        <dbReference type="SAM" id="SignalP"/>
    </source>
</evidence>
<name>A0A6A5ZJJ1_9PLEO</name>
<proteinExistence type="predicted"/>
<sequence length="189" mass="21500">MRSALIIATFALSVLAAPVPVADGQTPARRAADAEPFVRRPDGRVTESRDVSAFDFEKRQVRKNGRREAEAVNKLNNWGPRDADAELERQVRQNGRREAEAEIEEPSSPQEPPSFRMERQRPHRSLEDPWVQQRSYPAPTLLSRTHDSQTAESTFHTCDAVSSLSSCQFHCVFCLFRPRLENDARDKVE</sequence>
<evidence type="ECO:0000256" key="1">
    <source>
        <dbReference type="SAM" id="MobiDB-lite"/>
    </source>
</evidence>